<reference evidence="3" key="1">
    <citation type="journal article" date="2020" name="Stud. Mycol.">
        <title>101 Dothideomycetes genomes: a test case for predicting lifestyles and emergence of pathogens.</title>
        <authorList>
            <person name="Haridas S."/>
            <person name="Albert R."/>
            <person name="Binder M."/>
            <person name="Bloem J."/>
            <person name="Labutti K."/>
            <person name="Salamov A."/>
            <person name="Andreopoulos B."/>
            <person name="Baker S."/>
            <person name="Barry K."/>
            <person name="Bills G."/>
            <person name="Bluhm B."/>
            <person name="Cannon C."/>
            <person name="Castanera R."/>
            <person name="Culley D."/>
            <person name="Daum C."/>
            <person name="Ezra D."/>
            <person name="Gonzalez J."/>
            <person name="Henrissat B."/>
            <person name="Kuo A."/>
            <person name="Liang C."/>
            <person name="Lipzen A."/>
            <person name="Lutzoni F."/>
            <person name="Magnuson J."/>
            <person name="Mondo S."/>
            <person name="Nolan M."/>
            <person name="Ohm R."/>
            <person name="Pangilinan J."/>
            <person name="Park H.-J."/>
            <person name="Ramirez L."/>
            <person name="Alfaro M."/>
            <person name="Sun H."/>
            <person name="Tritt A."/>
            <person name="Yoshinaga Y."/>
            <person name="Zwiers L.-H."/>
            <person name="Turgeon B."/>
            <person name="Goodwin S."/>
            <person name="Spatafora J."/>
            <person name="Crous P."/>
            <person name="Grigoriev I."/>
        </authorList>
    </citation>
    <scope>NUCLEOTIDE SEQUENCE</scope>
    <source>
        <strain evidence="3">CBS 133067</strain>
    </source>
</reference>
<dbReference type="AlphaFoldDB" id="A0A9P4IA27"/>
<keyword evidence="2" id="KW-0812">Transmembrane</keyword>
<gene>
    <name evidence="3" type="ORF">NA57DRAFT_76583</name>
</gene>
<keyword evidence="2" id="KW-1133">Transmembrane helix</keyword>
<evidence type="ECO:0000313" key="3">
    <source>
        <dbReference type="EMBL" id="KAF2097775.1"/>
    </source>
</evidence>
<evidence type="ECO:0000256" key="2">
    <source>
        <dbReference type="SAM" id="Phobius"/>
    </source>
</evidence>
<evidence type="ECO:0000256" key="1">
    <source>
        <dbReference type="SAM" id="MobiDB-lite"/>
    </source>
</evidence>
<keyword evidence="2" id="KW-0472">Membrane</keyword>
<feature type="compositionally biased region" description="Basic and acidic residues" evidence="1">
    <location>
        <begin position="109"/>
        <end position="123"/>
    </location>
</feature>
<feature type="transmembrane region" description="Helical" evidence="2">
    <location>
        <begin position="137"/>
        <end position="157"/>
    </location>
</feature>
<sequence length="159" mass="16791">MADTITTIAITTSTAGEEVDSKADSETAKLQTNSRTWHTLYFAGMPAVEAAFGARKTAKHDNNLSTAEAAALLGDQGSCEPLKEIRMNLIPRKPVPKKVSTTQTIETDSSEKDAKSGISSTREEPGISPFATLTTCFGIGALAVAFLTLLVIIVCGLDE</sequence>
<evidence type="ECO:0000313" key="4">
    <source>
        <dbReference type="Proteomes" id="UP000799772"/>
    </source>
</evidence>
<proteinExistence type="predicted"/>
<dbReference type="EMBL" id="ML978127">
    <property type="protein sequence ID" value="KAF2097775.1"/>
    <property type="molecule type" value="Genomic_DNA"/>
</dbReference>
<protein>
    <submittedName>
        <fullName evidence="3">Uncharacterized protein</fullName>
    </submittedName>
</protein>
<accession>A0A9P4IA27</accession>
<organism evidence="3 4">
    <name type="scientific">Rhizodiscina lignyota</name>
    <dbReference type="NCBI Taxonomy" id="1504668"/>
    <lineage>
        <taxon>Eukaryota</taxon>
        <taxon>Fungi</taxon>
        <taxon>Dikarya</taxon>
        <taxon>Ascomycota</taxon>
        <taxon>Pezizomycotina</taxon>
        <taxon>Dothideomycetes</taxon>
        <taxon>Pleosporomycetidae</taxon>
        <taxon>Aulographales</taxon>
        <taxon>Rhizodiscinaceae</taxon>
        <taxon>Rhizodiscina</taxon>
    </lineage>
</organism>
<name>A0A9P4IA27_9PEZI</name>
<comment type="caution">
    <text evidence="3">The sequence shown here is derived from an EMBL/GenBank/DDBJ whole genome shotgun (WGS) entry which is preliminary data.</text>
</comment>
<feature type="region of interest" description="Disordered" evidence="1">
    <location>
        <begin position="96"/>
        <end position="123"/>
    </location>
</feature>
<dbReference type="Proteomes" id="UP000799772">
    <property type="component" value="Unassembled WGS sequence"/>
</dbReference>
<keyword evidence="4" id="KW-1185">Reference proteome</keyword>